<feature type="compositionally biased region" description="Low complexity" evidence="2">
    <location>
        <begin position="165"/>
        <end position="174"/>
    </location>
</feature>
<organism evidence="3 4">
    <name type="scientific">Inquilinus ginsengisoli</name>
    <dbReference type="NCBI Taxonomy" id="363840"/>
    <lineage>
        <taxon>Bacteria</taxon>
        <taxon>Pseudomonadati</taxon>
        <taxon>Pseudomonadota</taxon>
        <taxon>Alphaproteobacteria</taxon>
        <taxon>Rhodospirillales</taxon>
        <taxon>Rhodospirillaceae</taxon>
        <taxon>Inquilinus</taxon>
    </lineage>
</organism>
<accession>A0ABU1JPW6</accession>
<evidence type="ECO:0000256" key="2">
    <source>
        <dbReference type="SAM" id="MobiDB-lite"/>
    </source>
</evidence>
<dbReference type="InterPro" id="IPR008807">
    <property type="entry name" value="ROS_MUCR"/>
</dbReference>
<keyword evidence="4" id="KW-1185">Reference proteome</keyword>
<evidence type="ECO:0000313" key="3">
    <source>
        <dbReference type="EMBL" id="MDR6290656.1"/>
    </source>
</evidence>
<reference evidence="3 4" key="1">
    <citation type="submission" date="2023-07" db="EMBL/GenBank/DDBJ databases">
        <title>Sorghum-associated microbial communities from plants grown in Nebraska, USA.</title>
        <authorList>
            <person name="Schachtman D."/>
        </authorList>
    </citation>
    <scope>NUCLEOTIDE SEQUENCE [LARGE SCALE GENOMIC DNA]</scope>
    <source>
        <strain evidence="3 4">584</strain>
    </source>
</reference>
<comment type="similarity">
    <text evidence="1">Belongs to the ros/MucR family.</text>
</comment>
<proteinExistence type="inferred from homology"/>
<sequence>MARPSETEILRFTKEIVVAHVSRNTLDSESLLDLIRNVYTTLSGTQGSASDAEFESDAADLNGAAGHGEDLAAALTAATPAEAAAPAAPPVPAVPVEDSVTPDYIVCLEDGRRFKTMKRWLRATYGLTPEQYREKWNLPDDYPLTAPNYTKAKSADAKRQGLGAGRPARASRPARPGRQRAVRPSEKKTKR</sequence>
<evidence type="ECO:0000313" key="4">
    <source>
        <dbReference type="Proteomes" id="UP001262410"/>
    </source>
</evidence>
<dbReference type="RefSeq" id="WP_309795229.1">
    <property type="nucleotide sequence ID" value="NZ_JAVDPW010000005.1"/>
</dbReference>
<dbReference type="Pfam" id="PF05443">
    <property type="entry name" value="ROS_MUCR"/>
    <property type="match status" value="1"/>
</dbReference>
<dbReference type="Proteomes" id="UP001262410">
    <property type="component" value="Unassembled WGS sequence"/>
</dbReference>
<feature type="region of interest" description="Disordered" evidence="2">
    <location>
        <begin position="137"/>
        <end position="191"/>
    </location>
</feature>
<gene>
    <name evidence="3" type="ORF">E9232_003182</name>
</gene>
<dbReference type="InterPro" id="IPR041920">
    <property type="entry name" value="ROS/MUCR_sf"/>
</dbReference>
<comment type="caution">
    <text evidence="3">The sequence shown here is derived from an EMBL/GenBank/DDBJ whole genome shotgun (WGS) entry which is preliminary data.</text>
</comment>
<name>A0ABU1JPW6_9PROT</name>
<dbReference type="Gene3D" id="1.10.10.1550">
    <property type="entry name" value="ROS/MUCR transcriptional regulator protein"/>
    <property type="match status" value="1"/>
</dbReference>
<protein>
    <submittedName>
        <fullName evidence="3">Transcriptional regulator</fullName>
    </submittedName>
</protein>
<evidence type="ECO:0000256" key="1">
    <source>
        <dbReference type="ARBA" id="ARBA00007031"/>
    </source>
</evidence>
<dbReference type="EMBL" id="JAVDPW010000005">
    <property type="protein sequence ID" value="MDR6290656.1"/>
    <property type="molecule type" value="Genomic_DNA"/>
</dbReference>